<dbReference type="Pfam" id="PF03588">
    <property type="entry name" value="Leu_Phe_trans"/>
    <property type="match status" value="1"/>
</dbReference>
<dbReference type="GO" id="GO:0008914">
    <property type="term" value="F:leucyl-tRNA--protein transferase activity"/>
    <property type="evidence" value="ECO:0007669"/>
    <property type="project" value="InterPro"/>
</dbReference>
<dbReference type="Gene3D" id="3.40.630.70">
    <property type="entry name" value="Leucyl/phenylalanyl-tRNA-protein transferase, C-terminal domain"/>
    <property type="match status" value="1"/>
</dbReference>
<name>A0A381W6Q9_9ZZZZ</name>
<organism evidence="5">
    <name type="scientific">marine metagenome</name>
    <dbReference type="NCBI Taxonomy" id="408172"/>
    <lineage>
        <taxon>unclassified sequences</taxon>
        <taxon>metagenomes</taxon>
        <taxon>ecological metagenomes</taxon>
    </lineage>
</organism>
<dbReference type="SUPFAM" id="SSF55729">
    <property type="entry name" value="Acyl-CoA N-acyltransferases (Nat)"/>
    <property type="match status" value="1"/>
</dbReference>
<dbReference type="NCBIfam" id="TIGR00667">
    <property type="entry name" value="aat"/>
    <property type="match status" value="1"/>
</dbReference>
<evidence type="ECO:0000256" key="3">
    <source>
        <dbReference type="ARBA" id="ARBA00022679"/>
    </source>
</evidence>
<reference evidence="5" key="1">
    <citation type="submission" date="2018-05" db="EMBL/GenBank/DDBJ databases">
        <authorList>
            <person name="Lanie J.A."/>
            <person name="Ng W.-L."/>
            <person name="Kazmierczak K.M."/>
            <person name="Andrzejewski T.M."/>
            <person name="Davidsen T.M."/>
            <person name="Wayne K.J."/>
            <person name="Tettelin H."/>
            <person name="Glass J.I."/>
            <person name="Rusch D."/>
            <person name="Podicherti R."/>
            <person name="Tsui H.-C.T."/>
            <person name="Winkler M.E."/>
        </authorList>
    </citation>
    <scope>NUCLEOTIDE SEQUENCE</scope>
</reference>
<dbReference type="InterPro" id="IPR016181">
    <property type="entry name" value="Acyl_CoA_acyltransferase"/>
</dbReference>
<keyword evidence="2" id="KW-0963">Cytoplasm</keyword>
<evidence type="ECO:0000256" key="4">
    <source>
        <dbReference type="ARBA" id="ARBA00023315"/>
    </source>
</evidence>
<dbReference type="PANTHER" id="PTHR30098">
    <property type="entry name" value="LEUCYL/PHENYLALANYL-TRNA--PROTEIN TRANSFERASE"/>
    <property type="match status" value="1"/>
</dbReference>
<evidence type="ECO:0000256" key="2">
    <source>
        <dbReference type="ARBA" id="ARBA00022490"/>
    </source>
</evidence>
<dbReference type="Gene3D" id="3.30.70.3550">
    <property type="entry name" value="Leucyl/phenylalanyl-tRNA-protein transferase, N-terminal domain"/>
    <property type="match status" value="1"/>
</dbReference>
<evidence type="ECO:0008006" key="6">
    <source>
        <dbReference type="Google" id="ProtNLM"/>
    </source>
</evidence>
<evidence type="ECO:0000256" key="1">
    <source>
        <dbReference type="ARBA" id="ARBA00004496"/>
    </source>
</evidence>
<keyword evidence="3" id="KW-0808">Transferase</keyword>
<dbReference type="InterPro" id="IPR042221">
    <property type="entry name" value="Leu/Phe-tRNA_Trfase_N"/>
</dbReference>
<dbReference type="FunFam" id="3.40.630.70:FF:000001">
    <property type="entry name" value="Leucyl/phenylalanyl-tRNA--protein transferase"/>
    <property type="match status" value="1"/>
</dbReference>
<dbReference type="FunFam" id="3.30.70.3550:FF:000001">
    <property type="entry name" value="Leucyl/phenylalanyl-tRNA--protein transferase"/>
    <property type="match status" value="1"/>
</dbReference>
<protein>
    <recommendedName>
        <fullName evidence="6">Leucyl/phenylalanyl-tRNA--protein transferase</fullName>
    </recommendedName>
</protein>
<dbReference type="GO" id="GO:0030163">
    <property type="term" value="P:protein catabolic process"/>
    <property type="evidence" value="ECO:0007669"/>
    <property type="project" value="InterPro"/>
</dbReference>
<dbReference type="AlphaFoldDB" id="A0A381W6Q9"/>
<evidence type="ECO:0000313" key="5">
    <source>
        <dbReference type="EMBL" id="SVA48239.1"/>
    </source>
</evidence>
<keyword evidence="4" id="KW-0012">Acyltransferase</keyword>
<gene>
    <name evidence="5" type="ORF">METZ01_LOCUS101093</name>
</gene>
<dbReference type="PANTHER" id="PTHR30098:SF2">
    <property type="entry name" value="LEUCYL_PHENYLALANYL-TRNA--PROTEIN TRANSFERASE"/>
    <property type="match status" value="1"/>
</dbReference>
<dbReference type="InterPro" id="IPR004616">
    <property type="entry name" value="Leu/Phe-tRNA_Trfase"/>
</dbReference>
<comment type="subcellular location">
    <subcellularLocation>
        <location evidence="1">Cytoplasm</location>
    </subcellularLocation>
</comment>
<sequence length="240" mass="27197">MHNTIHWLLPNDPPDSFPDVTKALRNPDGLLAMGGDLSPERIIFAYRHGIFPWYNEGQPIMWWSPDPRAVIFLDEFHVSRSLRRKLRRGTYSVSIDQCFDKVIANCATSHCDTGTWITEDMLEAYLKLHELGYAHSVETWQEDQLVGGMYGLAIGKMFFGESMYSAAPDASKIALARLVHLLKQTGVKLLDCQVTSDHLLTLGMRPVARKSFVEYLELYVDSEPAVPVWGKRPDSTAALW</sequence>
<dbReference type="EMBL" id="UINC01010881">
    <property type="protein sequence ID" value="SVA48239.1"/>
    <property type="molecule type" value="Genomic_DNA"/>
</dbReference>
<proteinExistence type="inferred from homology"/>
<dbReference type="InterPro" id="IPR042203">
    <property type="entry name" value="Leu/Phe-tRNA_Trfase_C"/>
</dbReference>
<dbReference type="HAMAP" id="MF_00688">
    <property type="entry name" value="Leu_Phe_trans"/>
    <property type="match status" value="1"/>
</dbReference>
<dbReference type="GO" id="GO:0005737">
    <property type="term" value="C:cytoplasm"/>
    <property type="evidence" value="ECO:0007669"/>
    <property type="project" value="UniProtKB-SubCell"/>
</dbReference>
<accession>A0A381W6Q9</accession>